<dbReference type="InterPro" id="IPR051717">
    <property type="entry name" value="MFS_MFSD6"/>
</dbReference>
<evidence type="ECO:0000256" key="1">
    <source>
        <dbReference type="ARBA" id="ARBA00004141"/>
    </source>
</evidence>
<dbReference type="PANTHER" id="PTHR16172">
    <property type="entry name" value="MAJOR FACILITATOR SUPERFAMILY DOMAIN-CONTAINING PROTEIN 6-LIKE"/>
    <property type="match status" value="1"/>
</dbReference>
<evidence type="ECO:0000256" key="3">
    <source>
        <dbReference type="ARBA" id="ARBA00022692"/>
    </source>
</evidence>
<dbReference type="InterPro" id="IPR036259">
    <property type="entry name" value="MFS_trans_sf"/>
</dbReference>
<accession>A0ABN7B5I8</accession>
<evidence type="ECO:0000256" key="4">
    <source>
        <dbReference type="ARBA" id="ARBA00022989"/>
    </source>
</evidence>
<feature type="transmembrane region" description="Helical" evidence="6">
    <location>
        <begin position="250"/>
        <end position="271"/>
    </location>
</feature>
<organism evidence="8 9">
    <name type="scientific">Nesidiocoris tenuis</name>
    <dbReference type="NCBI Taxonomy" id="355587"/>
    <lineage>
        <taxon>Eukaryota</taxon>
        <taxon>Metazoa</taxon>
        <taxon>Ecdysozoa</taxon>
        <taxon>Arthropoda</taxon>
        <taxon>Hexapoda</taxon>
        <taxon>Insecta</taxon>
        <taxon>Pterygota</taxon>
        <taxon>Neoptera</taxon>
        <taxon>Paraneoptera</taxon>
        <taxon>Hemiptera</taxon>
        <taxon>Heteroptera</taxon>
        <taxon>Panheteroptera</taxon>
        <taxon>Cimicomorpha</taxon>
        <taxon>Miridae</taxon>
        <taxon>Dicyphina</taxon>
        <taxon>Nesidiocoris</taxon>
    </lineage>
</organism>
<reference evidence="8 9" key="1">
    <citation type="submission" date="2023-09" db="EMBL/GenBank/DDBJ databases">
        <title>Nesidiocoris tenuis whole genome shotgun sequence.</title>
        <authorList>
            <person name="Shibata T."/>
            <person name="Shimoda M."/>
            <person name="Kobayashi T."/>
            <person name="Uehara T."/>
        </authorList>
    </citation>
    <scope>NUCLEOTIDE SEQUENCE [LARGE SCALE GENOMIC DNA]</scope>
    <source>
        <strain evidence="8 9">Japan</strain>
    </source>
</reference>
<keyword evidence="5 6" id="KW-0472">Membrane</keyword>
<evidence type="ECO:0000256" key="5">
    <source>
        <dbReference type="ARBA" id="ARBA00023136"/>
    </source>
</evidence>
<evidence type="ECO:0000259" key="7">
    <source>
        <dbReference type="Pfam" id="PF12832"/>
    </source>
</evidence>
<name>A0ABN7B5I8_9HEMI</name>
<evidence type="ECO:0000313" key="9">
    <source>
        <dbReference type="Proteomes" id="UP001307889"/>
    </source>
</evidence>
<keyword evidence="9" id="KW-1185">Reference proteome</keyword>
<proteinExistence type="inferred from homology"/>
<gene>
    <name evidence="8" type="ORF">NTJ_12336</name>
</gene>
<feature type="transmembrane region" description="Helical" evidence="6">
    <location>
        <begin position="49"/>
        <end position="68"/>
    </location>
</feature>
<feature type="transmembrane region" description="Helical" evidence="6">
    <location>
        <begin position="362"/>
        <end position="383"/>
    </location>
</feature>
<sequence length="528" mass="57589">MPKINSFYLPVKCHYFLFMAAMGPILPYLPVYAKDLGMSEVAMGSVHAVLPIVCLVAKPFFGFILDFFSSKRKFIFVLIISVTVASFAIITFIPSYHPGHQEFGLSNFTTCHKDEAVNPVSCNYSCPSSGLSGNVTVDLILNCTYSAVDVGKDEDDSCAVACDVYDFGLYKSPSFWALAVLSCVFMVSYNVSNSLSDAICFDVLGEGNQDKYGRQRVFGTIGFGLSTLAGAAIVNHYYANEVGLKRYLPAFVLSASFCAFDLIVCITKLKLPEMPQSENILKDVSKLCKKPQILGFLLFATCVGMCDASIFFFLLWYLNDLGTVNGTQNIKLLEGVVVAVETLCGELIFFCVSGKIIKKLGYANTFTLCFAIYALRLALIASIDDPWWAVPIETIFQGPTYALLYSTVVEYASAISPPGTSATTQGIVAGMDDGLGFAIGNVIAGVIYNYYGGHVMYYCYACFAVACSIVHFALHRFVFTAKLEDHVETSPKHMSQVPEGVTLLEKGALGKVDRSDKISVTSQIQSLE</sequence>
<feature type="transmembrane region" description="Helical" evidence="6">
    <location>
        <begin position="455"/>
        <end position="474"/>
    </location>
</feature>
<feature type="transmembrane region" description="Helical" evidence="6">
    <location>
        <begin position="7"/>
        <end position="29"/>
    </location>
</feature>
<keyword evidence="4 6" id="KW-1133">Transmembrane helix</keyword>
<protein>
    <submittedName>
        <fullName evidence="8">Major facilitator superfamily domain-containing protein</fullName>
    </submittedName>
</protein>
<comment type="subcellular location">
    <subcellularLocation>
        <location evidence="1">Membrane</location>
        <topology evidence="1">Multi-pass membrane protein</topology>
    </subcellularLocation>
</comment>
<dbReference type="SUPFAM" id="SSF103473">
    <property type="entry name" value="MFS general substrate transporter"/>
    <property type="match status" value="1"/>
</dbReference>
<feature type="transmembrane region" description="Helical" evidence="6">
    <location>
        <begin position="330"/>
        <end position="350"/>
    </location>
</feature>
<feature type="transmembrane region" description="Helical" evidence="6">
    <location>
        <begin position="75"/>
        <end position="96"/>
    </location>
</feature>
<dbReference type="EMBL" id="AP028918">
    <property type="protein sequence ID" value="BES99518.1"/>
    <property type="molecule type" value="Genomic_DNA"/>
</dbReference>
<dbReference type="Pfam" id="PF12832">
    <property type="entry name" value="MFS_1_like"/>
    <property type="match status" value="1"/>
</dbReference>
<dbReference type="PANTHER" id="PTHR16172:SF37">
    <property type="entry name" value="RE36877P"/>
    <property type="match status" value="1"/>
</dbReference>
<comment type="similarity">
    <text evidence="2">Belongs to the major facilitator superfamily. MFSD6 family.</text>
</comment>
<evidence type="ECO:0000313" key="8">
    <source>
        <dbReference type="EMBL" id="BES99518.1"/>
    </source>
</evidence>
<dbReference type="InterPro" id="IPR024989">
    <property type="entry name" value="MFS_assoc_dom"/>
</dbReference>
<feature type="transmembrane region" description="Helical" evidence="6">
    <location>
        <begin position="292"/>
        <end position="318"/>
    </location>
</feature>
<feature type="domain" description="Major facilitator superfamily associated" evidence="7">
    <location>
        <begin position="9"/>
        <end position="458"/>
    </location>
</feature>
<evidence type="ECO:0000256" key="2">
    <source>
        <dbReference type="ARBA" id="ARBA00005241"/>
    </source>
</evidence>
<feature type="transmembrane region" description="Helical" evidence="6">
    <location>
        <begin position="175"/>
        <end position="196"/>
    </location>
</feature>
<keyword evidence="3 6" id="KW-0812">Transmembrane</keyword>
<feature type="transmembrane region" description="Helical" evidence="6">
    <location>
        <begin position="217"/>
        <end position="238"/>
    </location>
</feature>
<dbReference type="Gene3D" id="1.20.1250.20">
    <property type="entry name" value="MFS general substrate transporter like domains"/>
    <property type="match status" value="3"/>
</dbReference>
<evidence type="ECO:0000256" key="6">
    <source>
        <dbReference type="SAM" id="Phobius"/>
    </source>
</evidence>
<dbReference type="Proteomes" id="UP001307889">
    <property type="component" value="Chromosome 10"/>
</dbReference>